<reference evidence="3" key="1">
    <citation type="journal article" date="2018" name="Gigascience">
        <title>Genome assembly of the Pink Ipe (Handroanthus impetiginosus, Bignoniaceae), a highly valued, ecologically keystone Neotropical timber forest tree.</title>
        <authorList>
            <person name="Silva-Junior O.B."/>
            <person name="Grattapaglia D."/>
            <person name="Novaes E."/>
            <person name="Collevatti R.G."/>
        </authorList>
    </citation>
    <scope>NUCLEOTIDE SEQUENCE [LARGE SCALE GENOMIC DNA]</scope>
    <source>
        <strain evidence="3">cv. UFG-1</strain>
    </source>
</reference>
<gene>
    <name evidence="2" type="ORF">CDL12_15527</name>
</gene>
<dbReference type="AlphaFoldDB" id="A0A2G9H2X0"/>
<evidence type="ECO:0000313" key="2">
    <source>
        <dbReference type="EMBL" id="PIN11868.1"/>
    </source>
</evidence>
<feature type="region of interest" description="Disordered" evidence="1">
    <location>
        <begin position="178"/>
        <end position="275"/>
    </location>
</feature>
<protein>
    <submittedName>
        <fullName evidence="2">Uncharacterized protein</fullName>
    </submittedName>
</protein>
<accession>A0A2G9H2X0</accession>
<feature type="region of interest" description="Disordered" evidence="1">
    <location>
        <begin position="128"/>
        <end position="162"/>
    </location>
</feature>
<organism evidence="2 3">
    <name type="scientific">Handroanthus impetiginosus</name>
    <dbReference type="NCBI Taxonomy" id="429701"/>
    <lineage>
        <taxon>Eukaryota</taxon>
        <taxon>Viridiplantae</taxon>
        <taxon>Streptophyta</taxon>
        <taxon>Embryophyta</taxon>
        <taxon>Tracheophyta</taxon>
        <taxon>Spermatophyta</taxon>
        <taxon>Magnoliopsida</taxon>
        <taxon>eudicotyledons</taxon>
        <taxon>Gunneridae</taxon>
        <taxon>Pentapetalae</taxon>
        <taxon>asterids</taxon>
        <taxon>lamiids</taxon>
        <taxon>Lamiales</taxon>
        <taxon>Bignoniaceae</taxon>
        <taxon>Crescentiina</taxon>
        <taxon>Tabebuia alliance</taxon>
        <taxon>Handroanthus</taxon>
    </lineage>
</organism>
<feature type="region of interest" description="Disordered" evidence="1">
    <location>
        <begin position="27"/>
        <end position="71"/>
    </location>
</feature>
<feature type="compositionally biased region" description="Basic and acidic residues" evidence="1">
    <location>
        <begin position="417"/>
        <end position="429"/>
    </location>
</feature>
<dbReference type="OrthoDB" id="765741at2759"/>
<dbReference type="STRING" id="429701.A0A2G9H2X0"/>
<dbReference type="PANTHER" id="PTHR36056:SF1">
    <property type="entry name" value="PROTEIN, PUTATIVE-RELATED"/>
    <property type="match status" value="1"/>
</dbReference>
<comment type="caution">
    <text evidence="2">The sequence shown here is derived from an EMBL/GenBank/DDBJ whole genome shotgun (WGS) entry which is preliminary data.</text>
</comment>
<keyword evidence="3" id="KW-1185">Reference proteome</keyword>
<dbReference type="InterPro" id="IPR040276">
    <property type="entry name" value="At4g26450-like"/>
</dbReference>
<dbReference type="Proteomes" id="UP000231279">
    <property type="component" value="Unassembled WGS sequence"/>
</dbReference>
<feature type="region of interest" description="Disordered" evidence="1">
    <location>
        <begin position="396"/>
        <end position="436"/>
    </location>
</feature>
<dbReference type="EMBL" id="NKXS01002838">
    <property type="protein sequence ID" value="PIN11868.1"/>
    <property type="molecule type" value="Genomic_DNA"/>
</dbReference>
<evidence type="ECO:0000313" key="3">
    <source>
        <dbReference type="Proteomes" id="UP000231279"/>
    </source>
</evidence>
<sequence>MHARQRIGPANGYRSNAMGIRGMAAPSRISPEGSMRGHRAYNSDHRNYNRGGYGRGGSRSRQFQPPAHPPRETDIFIEAGRLAAEYLVSKGVLPQTALSGKWRNDGWKNQAGDFLGFRPCEDVQIPLGGRESAHSRSGSSTLDVGAGRRRNSDEYNSIASRNSFRERRTGSFKDYESDVNKEWGRSGSGAETSRAEAVSDALASNHDNQPAGKDCNDGMQASSPGGITQGGDDATDLESGLEKCNSVENASAKAGSSDGKHPASGADEETIKDSDDANKFHADMVKEGEDDNHVDQKQDAIKEMKVSAKADPLVIVDNVDLSKHSKFENVCSEARFEQDPMKEDENNAERVLSEGSGIDAVDSVNGISAGNDSSCKNHELKSLESDVLHAPCMEKKPDTTYPTVPGQRLGSGSFPERSVHKEQEPHERLSGFGSSNSMLMERGEKRVMDNDIDCREGSKKLRQWVPSMDVQSDGCLPLSSAMDNRLTLHEHRTPQSSHVTLSPEQNSLSVSLFSKGPESSEFMQEKQLFPGSFKTCDLNLAGTGDVNDNHDADSALFGPSVLETQKEVIPLDVGLSMSNNFNMPKRNGKHGINDTDIEVIDLENDSVQEDQAFISHDRRGDAVFNDLVDGFPNNLHNTNETSSGQDGYGLMISELLGNGSPNCSSVPTDLNSLHNDVGLPSAEVTYSTTDDSFDIPVFDLF</sequence>
<dbReference type="PANTHER" id="PTHR36056">
    <property type="entry name" value="PROTEIN, PUTATIVE-RELATED"/>
    <property type="match status" value="1"/>
</dbReference>
<evidence type="ECO:0000256" key="1">
    <source>
        <dbReference type="SAM" id="MobiDB-lite"/>
    </source>
</evidence>
<name>A0A2G9H2X0_9LAMI</name>
<proteinExistence type="predicted"/>